<comment type="caution">
    <text evidence="1">The sequence shown here is derived from an EMBL/GenBank/DDBJ whole genome shotgun (WGS) entry which is preliminary data.</text>
</comment>
<gene>
    <name evidence="1" type="ORF">JFN93_06455</name>
</gene>
<name>A0A8J7LY94_9BACT</name>
<evidence type="ECO:0000313" key="2">
    <source>
        <dbReference type="Proteomes" id="UP000636888"/>
    </source>
</evidence>
<sequence>MSEKAAPSAYSINEIPKWGEPYPRILNRESVLEALTDYILQVNHQGYRPNPRKVLAVRTSDRTATLRSEGTPIRQEVYYRVEGEVVPWSGATRLKEGQTPAQLAEELLAKRYEQLWIWVAYDFTKGSPPGFRKPFETPLQHKGSAAPNPDQVTRRREIPSKMNPRFFLPDPVSVYQEQPEPNPDLALEEVHRLVSDLVRTDFRNVLPEGDNPPIWDLPLVGVAAAEDPIFARFQDPEVVGAQHRLPEEWLPGARSIVSVYLPFSEAIAEAYRKDSRYSAIEFSSGKWNGSKFLNVVRRALVRFFEERGGGAVAPNIDPRYDSDGWLPFWSERHAAFAAGLGTFGLQQALITERGAFGRVLSVITTLKLTPTPRPYTEVYGYCLYALDGSCRACVRRCPTGAVNEAGKLVELCSKHGNSDHFQEWGYGSCGHCSTFIPCSHGIPDKIRKRAEDHNSSPLRA</sequence>
<protein>
    <submittedName>
        <fullName evidence="1">Epoxyqueuosine reductase</fullName>
    </submittedName>
</protein>
<organism evidence="1 2">
    <name type="scientific">Geomesophilobacter sediminis</name>
    <dbReference type="NCBI Taxonomy" id="2798584"/>
    <lineage>
        <taxon>Bacteria</taxon>
        <taxon>Pseudomonadati</taxon>
        <taxon>Thermodesulfobacteriota</taxon>
        <taxon>Desulfuromonadia</taxon>
        <taxon>Geobacterales</taxon>
        <taxon>Geobacteraceae</taxon>
        <taxon>Geomesophilobacter</taxon>
    </lineage>
</organism>
<dbReference type="PANTHER" id="PTHR42827:SF1">
    <property type="entry name" value="IRON-SULFUR CLUSTER-BINDING PROTEIN"/>
    <property type="match status" value="1"/>
</dbReference>
<dbReference type="PANTHER" id="PTHR42827">
    <property type="entry name" value="IRON-SULFUR CLUSTER-BINDING PROTEIN-RELATED"/>
    <property type="match status" value="1"/>
</dbReference>
<keyword evidence="2" id="KW-1185">Reference proteome</keyword>
<dbReference type="EMBL" id="JAEMHM010000004">
    <property type="protein sequence ID" value="MBJ6724342.1"/>
    <property type="molecule type" value="Genomic_DNA"/>
</dbReference>
<dbReference type="RefSeq" id="WP_199383176.1">
    <property type="nucleotide sequence ID" value="NZ_JAEMHM010000004.1"/>
</dbReference>
<dbReference type="AlphaFoldDB" id="A0A8J7LY94"/>
<proteinExistence type="predicted"/>
<dbReference type="Proteomes" id="UP000636888">
    <property type="component" value="Unassembled WGS sequence"/>
</dbReference>
<evidence type="ECO:0000313" key="1">
    <source>
        <dbReference type="EMBL" id="MBJ6724342.1"/>
    </source>
</evidence>
<accession>A0A8J7LY94</accession>
<reference evidence="1" key="1">
    <citation type="submission" date="2020-12" db="EMBL/GenBank/DDBJ databases">
        <title>Geomonas sp. Red875, isolated from river sediment.</title>
        <authorList>
            <person name="Xu Z."/>
            <person name="Zhang Z."/>
            <person name="Masuda Y."/>
            <person name="Itoh H."/>
            <person name="Senoo K."/>
        </authorList>
    </citation>
    <scope>NUCLEOTIDE SEQUENCE</scope>
    <source>
        <strain evidence="1">Red875</strain>
    </source>
</reference>